<reference evidence="2" key="2">
    <citation type="submission" date="2019-10" db="EMBL/GenBank/DDBJ databases">
        <title>Conservation and host-specific expression of non-tandemly repeated heterogenous ribosome RNA gene in arbuscular mycorrhizal fungi.</title>
        <authorList>
            <person name="Maeda T."/>
            <person name="Kobayashi Y."/>
            <person name="Nakagawa T."/>
            <person name="Ezawa T."/>
            <person name="Yamaguchi K."/>
            <person name="Bino T."/>
            <person name="Nishimoto Y."/>
            <person name="Shigenobu S."/>
            <person name="Kawaguchi M."/>
        </authorList>
    </citation>
    <scope>NUCLEOTIDE SEQUENCE</scope>
    <source>
        <strain evidence="2">HR1</strain>
    </source>
</reference>
<dbReference type="EMBL" id="BEXD01000613">
    <property type="protein sequence ID" value="GBB88900.1"/>
    <property type="molecule type" value="Genomic_DNA"/>
</dbReference>
<evidence type="ECO:0000313" key="3">
    <source>
        <dbReference type="Proteomes" id="UP000247702"/>
    </source>
</evidence>
<dbReference type="Proteomes" id="UP000247702">
    <property type="component" value="Unassembled WGS sequence"/>
</dbReference>
<protein>
    <submittedName>
        <fullName evidence="1">Uncharacterized protein</fullName>
    </submittedName>
</protein>
<proteinExistence type="predicted"/>
<gene>
    <name evidence="2" type="ORF">RCL2_002979900</name>
    <name evidence="1" type="ORF">RclHR1_01550034</name>
</gene>
<evidence type="ECO:0000313" key="2">
    <source>
        <dbReference type="EMBL" id="GET03459.1"/>
    </source>
</evidence>
<organism evidence="1 3">
    <name type="scientific">Rhizophagus clarus</name>
    <dbReference type="NCBI Taxonomy" id="94130"/>
    <lineage>
        <taxon>Eukaryota</taxon>
        <taxon>Fungi</taxon>
        <taxon>Fungi incertae sedis</taxon>
        <taxon>Mucoromycota</taxon>
        <taxon>Glomeromycotina</taxon>
        <taxon>Glomeromycetes</taxon>
        <taxon>Glomerales</taxon>
        <taxon>Glomeraceae</taxon>
        <taxon>Rhizophagus</taxon>
    </lineage>
</organism>
<keyword evidence="3" id="KW-1185">Reference proteome</keyword>
<evidence type="ECO:0000313" key="1">
    <source>
        <dbReference type="EMBL" id="GBB88900.1"/>
    </source>
</evidence>
<dbReference type="AlphaFoldDB" id="A0A2Z6QFI5"/>
<sequence>MVRRKDHRERHLRGNLLTRHYVTVLDVILSPKRTNRSKWNVDVSDVTLEGLKEYIRKENEPSSHIKISVKCSGYSYLVCQLYSLDGETEDLTIVDFPW</sequence>
<reference evidence="1 3" key="1">
    <citation type="submission" date="2017-11" db="EMBL/GenBank/DDBJ databases">
        <title>The genome of Rhizophagus clarus HR1 reveals common genetic basis of auxotrophy among arbuscular mycorrhizal fungi.</title>
        <authorList>
            <person name="Kobayashi Y."/>
        </authorList>
    </citation>
    <scope>NUCLEOTIDE SEQUENCE [LARGE SCALE GENOMIC DNA]</scope>
    <source>
        <strain evidence="1 3">HR1</strain>
    </source>
</reference>
<name>A0A2Z6QFI5_9GLOM</name>
<accession>A0A2Z6QFI5</accession>
<dbReference type="EMBL" id="BLAL01000324">
    <property type="protein sequence ID" value="GET03459.1"/>
    <property type="molecule type" value="Genomic_DNA"/>
</dbReference>
<comment type="caution">
    <text evidence="1">The sequence shown here is derived from an EMBL/GenBank/DDBJ whole genome shotgun (WGS) entry which is preliminary data.</text>
</comment>
<dbReference type="Proteomes" id="UP000615446">
    <property type="component" value="Unassembled WGS sequence"/>
</dbReference>
<dbReference type="OrthoDB" id="10571878at2759"/>